<dbReference type="SUPFAM" id="SSF55347">
    <property type="entry name" value="Glyceraldehyde-3-phosphate dehydrogenase-like, C-terminal domain"/>
    <property type="match status" value="1"/>
</dbReference>
<feature type="binding site" evidence="9">
    <location>
        <begin position="76"/>
        <end position="78"/>
    </location>
    <ligand>
        <name>NAD(+)</name>
        <dbReference type="ChEBI" id="CHEBI:57540"/>
    </ligand>
</feature>
<feature type="active site" description="Proton donor/acceptor" evidence="9">
    <location>
        <position position="132"/>
    </location>
</feature>
<feature type="binding site" evidence="9">
    <location>
        <position position="32"/>
    </location>
    <ligand>
        <name>NADP(+)</name>
        <dbReference type="ChEBI" id="CHEBI:58349"/>
    </ligand>
</feature>
<dbReference type="GO" id="GO:0005829">
    <property type="term" value="C:cytosol"/>
    <property type="evidence" value="ECO:0007669"/>
    <property type="project" value="TreeGrafter"/>
</dbReference>
<evidence type="ECO:0000259" key="12">
    <source>
        <dbReference type="Pfam" id="PF05173"/>
    </source>
</evidence>
<reference evidence="13 14" key="1">
    <citation type="submission" date="2016-11" db="EMBL/GenBank/DDBJ databases">
        <authorList>
            <person name="Jaros S."/>
            <person name="Januszkiewicz K."/>
            <person name="Wedrychowicz H."/>
        </authorList>
    </citation>
    <scope>NUCLEOTIDE SEQUENCE [LARGE SCALE GENOMIC DNA]</scope>
    <source>
        <strain evidence="13 14">DSM 16010</strain>
    </source>
</reference>
<dbReference type="Pfam" id="PF01113">
    <property type="entry name" value="DapB_N"/>
    <property type="match status" value="1"/>
</dbReference>
<keyword evidence="5 9" id="KW-0220">Diaminopimelate biosynthesis</keyword>
<evidence type="ECO:0000256" key="1">
    <source>
        <dbReference type="ARBA" id="ARBA00006642"/>
    </source>
</evidence>
<dbReference type="PANTHER" id="PTHR20836">
    <property type="entry name" value="DIHYDRODIPICOLINATE REDUCTASE"/>
    <property type="match status" value="1"/>
</dbReference>
<dbReference type="HAMAP" id="MF_00102">
    <property type="entry name" value="DapB"/>
    <property type="match status" value="1"/>
</dbReference>
<keyword evidence="3 9" id="KW-0028">Amino-acid biosynthesis</keyword>
<evidence type="ECO:0000256" key="8">
    <source>
        <dbReference type="ARBA" id="ARBA00023154"/>
    </source>
</evidence>
<evidence type="ECO:0000256" key="9">
    <source>
        <dbReference type="HAMAP-Rule" id="MF_00102"/>
    </source>
</evidence>
<dbReference type="NCBIfam" id="TIGR00036">
    <property type="entry name" value="dapB"/>
    <property type="match status" value="1"/>
</dbReference>
<comment type="catalytic activity">
    <reaction evidence="9">
        <text>(S)-2,3,4,5-tetrahydrodipicolinate + NADP(+) + H2O = (2S,4S)-4-hydroxy-2,3,4,5-tetrahydrodipicolinate + NADPH + H(+)</text>
        <dbReference type="Rhea" id="RHEA:35331"/>
        <dbReference type="ChEBI" id="CHEBI:15377"/>
        <dbReference type="ChEBI" id="CHEBI:15378"/>
        <dbReference type="ChEBI" id="CHEBI:16845"/>
        <dbReference type="ChEBI" id="CHEBI:57783"/>
        <dbReference type="ChEBI" id="CHEBI:58349"/>
        <dbReference type="ChEBI" id="CHEBI:67139"/>
        <dbReference type="EC" id="1.17.1.8"/>
    </reaction>
</comment>
<feature type="binding site" evidence="9">
    <location>
        <begin position="100"/>
        <end position="103"/>
    </location>
    <ligand>
        <name>NAD(+)</name>
        <dbReference type="ChEBI" id="CHEBI:57540"/>
    </ligand>
</feature>
<dbReference type="GO" id="GO:0019877">
    <property type="term" value="P:diaminopimelate biosynthetic process"/>
    <property type="evidence" value="ECO:0007669"/>
    <property type="project" value="UniProtKB-UniRule"/>
</dbReference>
<comment type="caution">
    <text evidence="9">Was originally thought to be a dihydrodipicolinate reductase (DHDPR), catalyzing the conversion of dihydrodipicolinate to tetrahydrodipicolinate. However, it was shown in E.coli that the substrate of the enzymatic reaction is not dihydrodipicolinate (DHDP) but in fact (2S,4S)-4-hydroxy-2,3,4,5-tetrahydrodipicolinic acid (HTPA), the product released by the DapA-catalyzed reaction.</text>
</comment>
<evidence type="ECO:0000256" key="6">
    <source>
        <dbReference type="ARBA" id="ARBA00023002"/>
    </source>
</evidence>
<feature type="domain" description="Dihydrodipicolinate reductase N-terminal" evidence="11">
    <location>
        <begin position="1"/>
        <end position="103"/>
    </location>
</feature>
<sequence>MKVLLIGYGAMNQITERLLLESGHEIAGVVARTNNSAYPAYESIDEAGADVAIDFSNPELLLPLINEDFKTPLVVATTGEKETIVEKLKSRSQSAPVFFSANMSYGVHVLNNLLASALEQLEDFDLELIEAHHNKKVDAPSGTLVKLLDTALEHRSDSHAVYDRSDVYQKRDAKEIGVSAIRGGTIVGDHTALFAGLDEVIEIRHRAQSKEIFANGAIKSAEVLQHKANGFYDYNNLFKGE</sequence>
<keyword evidence="7 9" id="KW-0520">NAD</keyword>
<keyword evidence="14" id="KW-1185">Reference proteome</keyword>
<dbReference type="FunFam" id="3.30.360.10:FF:000009">
    <property type="entry name" value="4-hydroxy-tetrahydrodipicolinate reductase"/>
    <property type="match status" value="1"/>
</dbReference>
<protein>
    <recommendedName>
        <fullName evidence="9 10">4-hydroxy-tetrahydrodipicolinate reductase</fullName>
        <shortName evidence="9">HTPA reductase</shortName>
        <ecNumber evidence="9 10">1.17.1.8</ecNumber>
    </recommendedName>
</protein>
<feature type="domain" description="Dihydrodipicolinate reductase C-terminal" evidence="12">
    <location>
        <begin position="106"/>
        <end position="237"/>
    </location>
</feature>
<keyword evidence="4 9" id="KW-0521">NADP</keyword>
<dbReference type="Gene3D" id="3.30.360.10">
    <property type="entry name" value="Dihydrodipicolinate Reductase, domain 2"/>
    <property type="match status" value="1"/>
</dbReference>
<keyword evidence="6 9" id="KW-0560">Oxidoreductase</keyword>
<evidence type="ECO:0000256" key="4">
    <source>
        <dbReference type="ARBA" id="ARBA00022857"/>
    </source>
</evidence>
<comment type="similarity">
    <text evidence="1 9">Belongs to the DapB family.</text>
</comment>
<dbReference type="EMBL" id="FRCF01000002">
    <property type="protein sequence ID" value="SHL49038.1"/>
    <property type="molecule type" value="Genomic_DNA"/>
</dbReference>
<evidence type="ECO:0000256" key="5">
    <source>
        <dbReference type="ARBA" id="ARBA00022915"/>
    </source>
</evidence>
<dbReference type="RefSeq" id="WP_072707656.1">
    <property type="nucleotide sequence ID" value="NZ_FRCF01000002.1"/>
</dbReference>
<dbReference type="GO" id="GO:0051287">
    <property type="term" value="F:NAD binding"/>
    <property type="evidence" value="ECO:0007669"/>
    <property type="project" value="UniProtKB-UniRule"/>
</dbReference>
<dbReference type="PIRSF" id="PIRSF000161">
    <property type="entry name" value="DHPR"/>
    <property type="match status" value="1"/>
</dbReference>
<evidence type="ECO:0000313" key="14">
    <source>
        <dbReference type="Proteomes" id="UP000184206"/>
    </source>
</evidence>
<dbReference type="AlphaFoldDB" id="A0A1M7B1Z8"/>
<dbReference type="InterPro" id="IPR023940">
    <property type="entry name" value="DHDPR_bac"/>
</dbReference>
<dbReference type="InterPro" id="IPR036291">
    <property type="entry name" value="NAD(P)-bd_dom_sf"/>
</dbReference>
<feature type="binding site" evidence="9">
    <location>
        <position position="133"/>
    </location>
    <ligand>
        <name>(S)-2,3,4,5-tetrahydrodipicolinate</name>
        <dbReference type="ChEBI" id="CHEBI:16845"/>
    </ligand>
</feature>
<evidence type="ECO:0000256" key="3">
    <source>
        <dbReference type="ARBA" id="ARBA00022605"/>
    </source>
</evidence>
<dbReference type="GO" id="GO:0008839">
    <property type="term" value="F:4-hydroxy-tetrahydrodipicolinate reductase"/>
    <property type="evidence" value="ECO:0007669"/>
    <property type="project" value="UniProtKB-UniRule"/>
</dbReference>
<gene>
    <name evidence="9" type="primary">dapB</name>
    <name evidence="13" type="ORF">SAMN02745189_00324</name>
</gene>
<dbReference type="GO" id="GO:0009089">
    <property type="term" value="P:lysine biosynthetic process via diaminopimelate"/>
    <property type="evidence" value="ECO:0007669"/>
    <property type="project" value="UniProtKB-UniRule"/>
</dbReference>
<dbReference type="OrthoDB" id="9790352at2"/>
<dbReference type="PANTHER" id="PTHR20836:SF7">
    <property type="entry name" value="4-HYDROXY-TETRAHYDRODIPICOLINATE REDUCTASE"/>
    <property type="match status" value="1"/>
</dbReference>
<proteinExistence type="inferred from homology"/>
<dbReference type="EC" id="1.17.1.8" evidence="9 10"/>
<comment type="function">
    <text evidence="9">Catalyzes the conversion of 4-hydroxy-tetrahydrodipicolinate (HTPA) to tetrahydrodipicolinate.</text>
</comment>
<dbReference type="InterPro" id="IPR000846">
    <property type="entry name" value="DapB_N"/>
</dbReference>
<comment type="catalytic activity">
    <reaction evidence="9">
        <text>(S)-2,3,4,5-tetrahydrodipicolinate + NAD(+) + H2O = (2S,4S)-4-hydroxy-2,3,4,5-tetrahydrodipicolinate + NADH + H(+)</text>
        <dbReference type="Rhea" id="RHEA:35323"/>
        <dbReference type="ChEBI" id="CHEBI:15377"/>
        <dbReference type="ChEBI" id="CHEBI:15378"/>
        <dbReference type="ChEBI" id="CHEBI:16845"/>
        <dbReference type="ChEBI" id="CHEBI:57540"/>
        <dbReference type="ChEBI" id="CHEBI:57945"/>
        <dbReference type="ChEBI" id="CHEBI:67139"/>
        <dbReference type="EC" id="1.17.1.8"/>
    </reaction>
</comment>
<evidence type="ECO:0000256" key="10">
    <source>
        <dbReference type="NCBIfam" id="TIGR00036"/>
    </source>
</evidence>
<organism evidence="13 14">
    <name type="scientific">Lacicoccus alkaliphilus DSM 16010</name>
    <dbReference type="NCBI Taxonomy" id="1123231"/>
    <lineage>
        <taxon>Bacteria</taxon>
        <taxon>Bacillati</taxon>
        <taxon>Bacillota</taxon>
        <taxon>Bacilli</taxon>
        <taxon>Bacillales</taxon>
        <taxon>Salinicoccaceae</taxon>
        <taxon>Lacicoccus</taxon>
    </lineage>
</organism>
<dbReference type="Proteomes" id="UP000184206">
    <property type="component" value="Unassembled WGS sequence"/>
</dbReference>
<feature type="active site" description="Proton donor" evidence="9">
    <location>
        <position position="136"/>
    </location>
</feature>
<keyword evidence="8 9" id="KW-0457">Lysine biosynthesis</keyword>
<dbReference type="Pfam" id="PF05173">
    <property type="entry name" value="DapB_C"/>
    <property type="match status" value="1"/>
</dbReference>
<dbReference type="UniPathway" id="UPA00034">
    <property type="reaction ID" value="UER00018"/>
</dbReference>
<comment type="pathway">
    <text evidence="9">Amino-acid biosynthesis; L-lysine biosynthesis via DAP pathway; (S)-tetrahydrodipicolinate from L-aspartate: step 4/4.</text>
</comment>
<dbReference type="STRING" id="1123231.SAMN02745189_00324"/>
<dbReference type="PROSITE" id="PS01298">
    <property type="entry name" value="DAPB"/>
    <property type="match status" value="1"/>
</dbReference>
<comment type="subcellular location">
    <subcellularLocation>
        <location evidence="9">Cytoplasm</location>
    </subcellularLocation>
</comment>
<dbReference type="SUPFAM" id="SSF51735">
    <property type="entry name" value="NAD(P)-binding Rossmann-fold domains"/>
    <property type="match status" value="1"/>
</dbReference>
<dbReference type="GO" id="GO:0016726">
    <property type="term" value="F:oxidoreductase activity, acting on CH or CH2 groups, NAD or NADP as acceptor"/>
    <property type="evidence" value="ECO:0007669"/>
    <property type="project" value="UniProtKB-UniRule"/>
</dbReference>
<comment type="caution">
    <text evidence="9">Lacks conserved residue(s) required for the propagation of feature annotation.</text>
</comment>
<keyword evidence="2 9" id="KW-0963">Cytoplasm</keyword>
<evidence type="ECO:0000313" key="13">
    <source>
        <dbReference type="EMBL" id="SHL49038.1"/>
    </source>
</evidence>
<accession>A0A1M7B1Z8</accession>
<dbReference type="GO" id="GO:0050661">
    <property type="term" value="F:NADP binding"/>
    <property type="evidence" value="ECO:0007669"/>
    <property type="project" value="UniProtKB-UniRule"/>
</dbReference>
<dbReference type="InterPro" id="IPR022664">
    <property type="entry name" value="DapB_N_CS"/>
</dbReference>
<name>A0A1M7B1Z8_9BACL</name>
<feature type="binding site" evidence="9">
    <location>
        <begin position="142"/>
        <end position="143"/>
    </location>
    <ligand>
        <name>(S)-2,3,4,5-tetrahydrodipicolinate</name>
        <dbReference type="ChEBI" id="CHEBI:16845"/>
    </ligand>
</feature>
<dbReference type="InterPro" id="IPR022663">
    <property type="entry name" value="DapB_C"/>
</dbReference>
<evidence type="ECO:0000256" key="2">
    <source>
        <dbReference type="ARBA" id="ARBA00022490"/>
    </source>
</evidence>
<evidence type="ECO:0000259" key="11">
    <source>
        <dbReference type="Pfam" id="PF01113"/>
    </source>
</evidence>
<evidence type="ECO:0000256" key="7">
    <source>
        <dbReference type="ARBA" id="ARBA00023027"/>
    </source>
</evidence>
<comment type="subunit">
    <text evidence="9">Homotetramer.</text>
</comment>
<dbReference type="Gene3D" id="3.40.50.720">
    <property type="entry name" value="NAD(P)-binding Rossmann-like Domain"/>
    <property type="match status" value="1"/>
</dbReference>